<dbReference type="InterPro" id="IPR002401">
    <property type="entry name" value="Cyt_P450_E_grp-I"/>
</dbReference>
<evidence type="ECO:0000256" key="4">
    <source>
        <dbReference type="RuleBase" id="RU000461"/>
    </source>
</evidence>
<dbReference type="PANTHER" id="PTHR24305:SF156">
    <property type="entry name" value="P450, PUTATIVE (EUROFUNG)-RELATED"/>
    <property type="match status" value="1"/>
</dbReference>
<keyword evidence="4" id="KW-0349">Heme</keyword>
<accession>A0ABR4PCI4</accession>
<dbReference type="EMBL" id="JBFCZG010000006">
    <property type="protein sequence ID" value="KAL3421023.1"/>
    <property type="molecule type" value="Genomic_DNA"/>
</dbReference>
<gene>
    <name evidence="5" type="ORF">PVAG01_07468</name>
</gene>
<evidence type="ECO:0000313" key="5">
    <source>
        <dbReference type="EMBL" id="KAL3421023.1"/>
    </source>
</evidence>
<dbReference type="SUPFAM" id="SSF48264">
    <property type="entry name" value="Cytochrome P450"/>
    <property type="match status" value="1"/>
</dbReference>
<dbReference type="InterPro" id="IPR001128">
    <property type="entry name" value="Cyt_P450"/>
</dbReference>
<evidence type="ECO:0000256" key="3">
    <source>
        <dbReference type="ARBA" id="ARBA00023004"/>
    </source>
</evidence>
<organism evidence="5 6">
    <name type="scientific">Phlyctema vagabunda</name>
    <dbReference type="NCBI Taxonomy" id="108571"/>
    <lineage>
        <taxon>Eukaryota</taxon>
        <taxon>Fungi</taxon>
        <taxon>Dikarya</taxon>
        <taxon>Ascomycota</taxon>
        <taxon>Pezizomycotina</taxon>
        <taxon>Leotiomycetes</taxon>
        <taxon>Helotiales</taxon>
        <taxon>Dermateaceae</taxon>
        <taxon>Phlyctema</taxon>
    </lineage>
</organism>
<dbReference type="CDD" id="cd11062">
    <property type="entry name" value="CYP58-like"/>
    <property type="match status" value="1"/>
</dbReference>
<dbReference type="Gene3D" id="1.10.630.10">
    <property type="entry name" value="Cytochrome P450"/>
    <property type="match status" value="1"/>
</dbReference>
<comment type="cofactor">
    <cofactor evidence="1">
        <name>heme</name>
        <dbReference type="ChEBI" id="CHEBI:30413"/>
    </cofactor>
</comment>
<evidence type="ECO:0000256" key="2">
    <source>
        <dbReference type="ARBA" id="ARBA00022723"/>
    </source>
</evidence>
<evidence type="ECO:0000256" key="1">
    <source>
        <dbReference type="ARBA" id="ARBA00001971"/>
    </source>
</evidence>
<dbReference type="PRINTS" id="PR00385">
    <property type="entry name" value="P450"/>
</dbReference>
<name>A0ABR4PCI4_9HELO</name>
<keyword evidence="4" id="KW-0560">Oxidoreductase</keyword>
<comment type="similarity">
    <text evidence="4">Belongs to the cytochrome P450 family.</text>
</comment>
<dbReference type="Proteomes" id="UP001629113">
    <property type="component" value="Unassembled WGS sequence"/>
</dbReference>
<dbReference type="PROSITE" id="PS00086">
    <property type="entry name" value="CYTOCHROME_P450"/>
    <property type="match status" value="1"/>
</dbReference>
<keyword evidence="4" id="KW-0503">Monooxygenase</keyword>
<keyword evidence="6" id="KW-1185">Reference proteome</keyword>
<dbReference type="PANTHER" id="PTHR24305">
    <property type="entry name" value="CYTOCHROME P450"/>
    <property type="match status" value="1"/>
</dbReference>
<dbReference type="InterPro" id="IPR050121">
    <property type="entry name" value="Cytochrome_P450_monoxygenase"/>
</dbReference>
<protein>
    <submittedName>
        <fullName evidence="5">Pisatin demethylase 15</fullName>
    </submittedName>
</protein>
<reference evidence="5 6" key="1">
    <citation type="submission" date="2024-06" db="EMBL/GenBank/DDBJ databases">
        <title>Complete genome of Phlyctema vagabunda strain 19-DSS-EL-015.</title>
        <authorList>
            <person name="Fiorenzani C."/>
        </authorList>
    </citation>
    <scope>NUCLEOTIDE SEQUENCE [LARGE SCALE GENOMIC DNA]</scope>
    <source>
        <strain evidence="5 6">19-DSS-EL-015</strain>
    </source>
</reference>
<sequence>MYKGDQCTAIHGLHERFGPIVRVSPNEIDISDGEALWPIYMDKGGFAKSPIYRNFDIDGHTSMFSTLSLDERAPTAKAVLPMFSSASIRSASQIITRCAEEMVERLKREAGTGRPVNVLNLTRSYAIDAVTSIVFGRNYGGINEPSSQLSVSACVDGFVGVGQFLYLHPSLFAIREQIATFLWPNKKMDDSTTHVNKFISEVVRDSKDESHTYQGRIAALGASNQEINAQCKDVLFAGTDSTGNNLATLCWFLANDAEKYRTLKTEVDNNAVTGAELQSLPYLNGAIKEALRLSMAISCRLPRLTPPEGWTYGEYHIPANTRVGVAAFELHLNPKVFPSPHEFLPERWLKATTEMHRDWLPFGKGARSCIARNLALQEMFVATECIVKSNILESAKPVEKKIEIHEWFNCSVKGEKIELIWPSSVV</sequence>
<evidence type="ECO:0000313" key="6">
    <source>
        <dbReference type="Proteomes" id="UP001629113"/>
    </source>
</evidence>
<comment type="caution">
    <text evidence="5">The sequence shown here is derived from an EMBL/GenBank/DDBJ whole genome shotgun (WGS) entry which is preliminary data.</text>
</comment>
<keyword evidence="2 4" id="KW-0479">Metal-binding</keyword>
<keyword evidence="3 4" id="KW-0408">Iron</keyword>
<dbReference type="InterPro" id="IPR036396">
    <property type="entry name" value="Cyt_P450_sf"/>
</dbReference>
<dbReference type="PRINTS" id="PR00463">
    <property type="entry name" value="EP450I"/>
</dbReference>
<proteinExistence type="inferred from homology"/>
<dbReference type="InterPro" id="IPR017972">
    <property type="entry name" value="Cyt_P450_CS"/>
</dbReference>
<dbReference type="Pfam" id="PF00067">
    <property type="entry name" value="p450"/>
    <property type="match status" value="1"/>
</dbReference>